<dbReference type="Gene3D" id="3.30.565.10">
    <property type="entry name" value="Histidine kinase-like ATPase, C-terminal domain"/>
    <property type="match status" value="1"/>
</dbReference>
<dbReference type="SMART" id="SM00448">
    <property type="entry name" value="REC"/>
    <property type="match status" value="1"/>
</dbReference>
<evidence type="ECO:0000313" key="13">
    <source>
        <dbReference type="Proteomes" id="UP000076574"/>
    </source>
</evidence>
<dbReference type="EMBL" id="LVYV01000056">
    <property type="protein sequence ID" value="KZD20413.1"/>
    <property type="molecule type" value="Genomic_DNA"/>
</dbReference>
<dbReference type="PANTHER" id="PTHR43065:SF49">
    <property type="entry name" value="HISTIDINE KINASE"/>
    <property type="match status" value="1"/>
</dbReference>
<feature type="domain" description="PAC" evidence="11">
    <location>
        <begin position="424"/>
        <end position="476"/>
    </location>
</feature>
<evidence type="ECO:0000256" key="1">
    <source>
        <dbReference type="ARBA" id="ARBA00000085"/>
    </source>
</evidence>
<proteinExistence type="predicted"/>
<dbReference type="InterPro" id="IPR029016">
    <property type="entry name" value="GAF-like_dom_sf"/>
</dbReference>
<feature type="domain" description="Histidine kinase" evidence="8">
    <location>
        <begin position="697"/>
        <end position="920"/>
    </location>
</feature>
<evidence type="ECO:0000259" key="10">
    <source>
        <dbReference type="PROSITE" id="PS50112"/>
    </source>
</evidence>
<keyword evidence="7" id="KW-0175">Coiled coil</keyword>
<dbReference type="Gene3D" id="3.30.450.20">
    <property type="entry name" value="PAS domain"/>
    <property type="match status" value="1"/>
</dbReference>
<name>A0A163X4Q3_9BRAD</name>
<comment type="catalytic activity">
    <reaction evidence="1">
        <text>ATP + protein L-histidine = ADP + protein N-phospho-L-histidine.</text>
        <dbReference type="EC" id="2.7.13.3"/>
    </reaction>
</comment>
<evidence type="ECO:0000256" key="7">
    <source>
        <dbReference type="SAM" id="Coils"/>
    </source>
</evidence>
<gene>
    <name evidence="12" type="ORF">A4A58_19485</name>
</gene>
<dbReference type="NCBIfam" id="TIGR00229">
    <property type="entry name" value="sensory_box"/>
    <property type="match status" value="1"/>
</dbReference>
<comment type="caution">
    <text evidence="12">The sequence shown here is derived from an EMBL/GenBank/DDBJ whole genome shotgun (WGS) entry which is preliminary data.</text>
</comment>
<dbReference type="Gene3D" id="2.10.70.100">
    <property type="match status" value="1"/>
</dbReference>
<evidence type="ECO:0000256" key="2">
    <source>
        <dbReference type="ARBA" id="ARBA00012438"/>
    </source>
</evidence>
<evidence type="ECO:0000259" key="9">
    <source>
        <dbReference type="PROSITE" id="PS50110"/>
    </source>
</evidence>
<keyword evidence="13" id="KW-1185">Reference proteome</keyword>
<dbReference type="Pfam" id="PF13185">
    <property type="entry name" value="GAF_2"/>
    <property type="match status" value="1"/>
</dbReference>
<dbReference type="SUPFAM" id="SSF55781">
    <property type="entry name" value="GAF domain-like"/>
    <property type="match status" value="3"/>
</dbReference>
<keyword evidence="4" id="KW-0808">Transferase</keyword>
<dbReference type="InterPro" id="IPR000014">
    <property type="entry name" value="PAS"/>
</dbReference>
<dbReference type="SUPFAM" id="SSF47384">
    <property type="entry name" value="Homodimeric domain of signal transducing histidine kinase"/>
    <property type="match status" value="1"/>
</dbReference>
<dbReference type="CDD" id="cd00082">
    <property type="entry name" value="HisKA"/>
    <property type="match status" value="1"/>
</dbReference>
<dbReference type="InterPro" id="IPR005467">
    <property type="entry name" value="His_kinase_dom"/>
</dbReference>
<dbReference type="AlphaFoldDB" id="A0A163X4Q3"/>
<evidence type="ECO:0000259" key="11">
    <source>
        <dbReference type="PROSITE" id="PS50113"/>
    </source>
</evidence>
<dbReference type="STRING" id="943830.A4A58_19485"/>
<evidence type="ECO:0000259" key="8">
    <source>
        <dbReference type="PROSITE" id="PS50109"/>
    </source>
</evidence>
<dbReference type="InterPro" id="IPR003594">
    <property type="entry name" value="HATPase_dom"/>
</dbReference>
<organism evidence="12 13">
    <name type="scientific">Tardiphaga robiniae</name>
    <dbReference type="NCBI Taxonomy" id="943830"/>
    <lineage>
        <taxon>Bacteria</taxon>
        <taxon>Pseudomonadati</taxon>
        <taxon>Pseudomonadota</taxon>
        <taxon>Alphaproteobacteria</taxon>
        <taxon>Hyphomicrobiales</taxon>
        <taxon>Nitrobacteraceae</taxon>
        <taxon>Tardiphaga</taxon>
    </lineage>
</organism>
<dbReference type="Pfam" id="PF01590">
    <property type="entry name" value="GAF"/>
    <property type="match status" value="2"/>
</dbReference>
<dbReference type="InterPro" id="IPR036890">
    <property type="entry name" value="HATPase_C_sf"/>
</dbReference>
<evidence type="ECO:0000256" key="4">
    <source>
        <dbReference type="ARBA" id="ARBA00022679"/>
    </source>
</evidence>
<dbReference type="Gene3D" id="3.40.50.2300">
    <property type="match status" value="1"/>
</dbReference>
<evidence type="ECO:0000313" key="12">
    <source>
        <dbReference type="EMBL" id="KZD20413.1"/>
    </source>
</evidence>
<dbReference type="OrthoDB" id="9796100at2"/>
<dbReference type="InterPro" id="IPR004358">
    <property type="entry name" value="Sig_transdc_His_kin-like_C"/>
</dbReference>
<dbReference type="SMART" id="SM00091">
    <property type="entry name" value="PAS"/>
    <property type="match status" value="1"/>
</dbReference>
<feature type="coiled-coil region" evidence="7">
    <location>
        <begin position="636"/>
        <end position="688"/>
    </location>
</feature>
<feature type="domain" description="PAS" evidence="10">
    <location>
        <begin position="347"/>
        <end position="419"/>
    </location>
</feature>
<accession>A0A163X4Q3</accession>
<dbReference type="SMART" id="SM00388">
    <property type="entry name" value="HisKA"/>
    <property type="match status" value="1"/>
</dbReference>
<dbReference type="InterPro" id="IPR000700">
    <property type="entry name" value="PAS-assoc_C"/>
</dbReference>
<evidence type="ECO:0000256" key="3">
    <source>
        <dbReference type="ARBA" id="ARBA00022553"/>
    </source>
</evidence>
<dbReference type="SMART" id="SM00387">
    <property type="entry name" value="HATPase_c"/>
    <property type="match status" value="1"/>
</dbReference>
<dbReference type="PROSITE" id="PS50109">
    <property type="entry name" value="HIS_KIN"/>
    <property type="match status" value="1"/>
</dbReference>
<dbReference type="InterPro" id="IPR003661">
    <property type="entry name" value="HisK_dim/P_dom"/>
</dbReference>
<dbReference type="Pfam" id="PF08447">
    <property type="entry name" value="PAS_3"/>
    <property type="match status" value="1"/>
</dbReference>
<dbReference type="InterPro" id="IPR013655">
    <property type="entry name" value="PAS_fold_3"/>
</dbReference>
<reference evidence="12 13" key="1">
    <citation type="submission" date="2016-03" db="EMBL/GenBank/DDBJ databases">
        <title>Microsymbionts genomes from the relict species Vavilovia formosa (Stev.) Fed.</title>
        <authorList>
            <person name="Kopat V."/>
            <person name="Chirak E."/>
            <person name="Kimeklis A."/>
            <person name="Andronov E."/>
        </authorList>
    </citation>
    <scope>NUCLEOTIDE SEQUENCE [LARGE SCALE GENOMIC DNA]</scope>
    <source>
        <strain evidence="12 13">Vaf07</strain>
    </source>
</reference>
<dbReference type="GO" id="GO:0000155">
    <property type="term" value="F:phosphorelay sensor kinase activity"/>
    <property type="evidence" value="ECO:0007669"/>
    <property type="project" value="InterPro"/>
</dbReference>
<dbReference type="PROSITE" id="PS50110">
    <property type="entry name" value="RESPONSE_REGULATORY"/>
    <property type="match status" value="1"/>
</dbReference>
<dbReference type="PROSITE" id="PS50113">
    <property type="entry name" value="PAC"/>
    <property type="match status" value="1"/>
</dbReference>
<dbReference type="Pfam" id="PF02518">
    <property type="entry name" value="HATPase_c"/>
    <property type="match status" value="1"/>
</dbReference>
<dbReference type="SUPFAM" id="SSF55785">
    <property type="entry name" value="PYP-like sensor domain (PAS domain)"/>
    <property type="match status" value="1"/>
</dbReference>
<dbReference type="SUPFAM" id="SSF55874">
    <property type="entry name" value="ATPase domain of HSP90 chaperone/DNA topoisomerase II/histidine kinase"/>
    <property type="match status" value="1"/>
</dbReference>
<dbReference type="Gene3D" id="1.10.287.130">
    <property type="match status" value="1"/>
</dbReference>
<dbReference type="RefSeq" id="WP_068738779.1">
    <property type="nucleotide sequence ID" value="NZ_LVYV01000056.1"/>
</dbReference>
<dbReference type="Pfam" id="PF00512">
    <property type="entry name" value="HisKA"/>
    <property type="match status" value="1"/>
</dbReference>
<dbReference type="InterPro" id="IPR001789">
    <property type="entry name" value="Sig_transdc_resp-reg_receiver"/>
</dbReference>
<feature type="modified residue" description="4-aspartylphosphate" evidence="6">
    <location>
        <position position="992"/>
    </location>
</feature>
<dbReference type="SMART" id="SM00065">
    <property type="entry name" value="GAF"/>
    <property type="match status" value="3"/>
</dbReference>
<dbReference type="EC" id="2.7.13.3" evidence="2"/>
<feature type="domain" description="Response regulatory" evidence="9">
    <location>
        <begin position="942"/>
        <end position="1057"/>
    </location>
</feature>
<dbReference type="PROSITE" id="PS50112">
    <property type="entry name" value="PAS"/>
    <property type="match status" value="1"/>
</dbReference>
<dbReference type="CDD" id="cd00130">
    <property type="entry name" value="PAS"/>
    <property type="match status" value="1"/>
</dbReference>
<sequence length="1060" mass="115548">MTAMMASGLRSDVLSALGDHIRQISDPDDLAYAAAETLGRALGVSRAGYGTIDLSAETITISRDWNAPGIKSLAGVLQFRDYGSYIEDLKRGVTVVFADAEKDGRVGDQAKALELISARALVNMPILEPNGVVALLYLNNAEAREWSDAELDLMREVADRTRTAVERRRAEATIRANEARLVFLDDLGKETAKCRRADEILSVTTRMLGQHLNVSNCAYADMDEDQDGFTIRGDWAAPGAKHILGHYSLADFGRKAVQELGNGRPLIINDNLEELEPEEARTFQDIGIGSTICMPFVKEDRLTALMAIHHQAAHRWAAGELALLAEVTERSWAHIERVRSEEAAREAAERLSLANNAAGIGTWDFDPVNNVLRWDARCKALFGLSSEAEISYEKSFLAGLHPDDRERVHRAVTNALDPSSSAAYRIEYRTIGIEDRIERWLAATGDAIFVNHNAVRFVGTVIDITARKKSERHLRILNDTGATVARERNLETIVQTVTDAGLELCGAEFGAFFYNVLSPEGESYMLYALSGAPRSAFANFPMPRNTAVFEPTFLGTAVVRSENILADPRYGKNAPRKGMPEGHLPVRSYLAVPVISRTGDVLGGLFFGHQETGKFQEEHEAALLGIAGHAATAIDNARLFAAVERELAERKRAEAELQALNIDLEQRVATEIGERSKAEEQLRQAQKMEAVGQLTGGIAHDFNNMLAVIIGGLNLARRKLAKGDIDITRFIDGALDGANRAATLTQRLLAFSRLQPLAPEVIVVNRMIAGMSELLDRSLGETIAIETVLAAGVWNVQADPAQLESALLNLAVNARDAMPQGGKLTIETMNASVDAAYARQYSIEPGQFVLIAVTDSGTGINSDVLSKVFDPFYTTKEVGKGTGLGLSQVYGFVRQSGGHVKIYSELDVGTTVKIYLPRFYGEVTTDASTGAVRADVGQHQELVLVVEDEERVRAISVETLRELGYSVIEAASAREAIHLIENGSRPDLVFTDVVMPEMTGSELAKVLQPLLPDAKILFTTGYTRNAIVHNGVLDAGTHLISKPYTINDLAEKVRALLDGL</sequence>
<keyword evidence="3 6" id="KW-0597">Phosphoprotein</keyword>
<evidence type="ECO:0000256" key="5">
    <source>
        <dbReference type="ARBA" id="ARBA00022777"/>
    </source>
</evidence>
<dbReference type="PANTHER" id="PTHR43065">
    <property type="entry name" value="SENSOR HISTIDINE KINASE"/>
    <property type="match status" value="1"/>
</dbReference>
<dbReference type="InterPro" id="IPR035965">
    <property type="entry name" value="PAS-like_dom_sf"/>
</dbReference>
<dbReference type="InterPro" id="IPR036097">
    <property type="entry name" value="HisK_dim/P_sf"/>
</dbReference>
<dbReference type="InterPro" id="IPR011006">
    <property type="entry name" value="CheY-like_superfamily"/>
</dbReference>
<protein>
    <recommendedName>
        <fullName evidence="2">histidine kinase</fullName>
        <ecNumber evidence="2">2.7.13.3</ecNumber>
    </recommendedName>
</protein>
<dbReference type="SUPFAM" id="SSF52172">
    <property type="entry name" value="CheY-like"/>
    <property type="match status" value="1"/>
</dbReference>
<evidence type="ECO:0000256" key="6">
    <source>
        <dbReference type="PROSITE-ProRule" id="PRU00169"/>
    </source>
</evidence>
<dbReference type="Proteomes" id="UP000076574">
    <property type="component" value="Unassembled WGS sequence"/>
</dbReference>
<dbReference type="Pfam" id="PF00072">
    <property type="entry name" value="Response_reg"/>
    <property type="match status" value="1"/>
</dbReference>
<dbReference type="PRINTS" id="PR00344">
    <property type="entry name" value="BCTRLSENSOR"/>
</dbReference>
<dbReference type="Gene3D" id="3.30.450.40">
    <property type="match status" value="3"/>
</dbReference>
<keyword evidence="5 12" id="KW-0418">Kinase</keyword>
<dbReference type="InterPro" id="IPR003018">
    <property type="entry name" value="GAF"/>
</dbReference>